<proteinExistence type="predicted"/>
<organism evidence="1 2">
    <name type="scientific">Cyclocybe aegerita</name>
    <name type="common">Black poplar mushroom</name>
    <name type="synonym">Agrocybe aegerita</name>
    <dbReference type="NCBI Taxonomy" id="1973307"/>
    <lineage>
        <taxon>Eukaryota</taxon>
        <taxon>Fungi</taxon>
        <taxon>Dikarya</taxon>
        <taxon>Basidiomycota</taxon>
        <taxon>Agaricomycotina</taxon>
        <taxon>Agaricomycetes</taxon>
        <taxon>Agaricomycetidae</taxon>
        <taxon>Agaricales</taxon>
        <taxon>Agaricineae</taxon>
        <taxon>Bolbitiaceae</taxon>
        <taxon>Cyclocybe</taxon>
    </lineage>
</organism>
<gene>
    <name evidence="1" type="ORF">AAE3_LOCUS10952</name>
</gene>
<name>A0A8S0XQL3_CYCAE</name>
<sequence length="104" mass="11564">MTPNPFAPLSTAVRGWPFPLRIIPLLSQFSTSDIFYTPDVVACPHPSLYIPHSAYALSSSHSYTYCCFPSTMSYPCLSRRIYATLRPPVVRDTSIPLLPITIDG</sequence>
<comment type="caution">
    <text evidence="1">The sequence shown here is derived from an EMBL/GenBank/DDBJ whole genome shotgun (WGS) entry which is preliminary data.</text>
</comment>
<evidence type="ECO:0000313" key="1">
    <source>
        <dbReference type="EMBL" id="CAA7268753.1"/>
    </source>
</evidence>
<accession>A0A8S0XQL3</accession>
<dbReference type="AlphaFoldDB" id="A0A8S0XQL3"/>
<keyword evidence="2" id="KW-1185">Reference proteome</keyword>
<protein>
    <submittedName>
        <fullName evidence="1">Uncharacterized protein</fullName>
    </submittedName>
</protein>
<dbReference type="Proteomes" id="UP000467700">
    <property type="component" value="Unassembled WGS sequence"/>
</dbReference>
<dbReference type="EMBL" id="CACVBS010000069">
    <property type="protein sequence ID" value="CAA7268753.1"/>
    <property type="molecule type" value="Genomic_DNA"/>
</dbReference>
<reference evidence="1 2" key="1">
    <citation type="submission" date="2020-01" db="EMBL/GenBank/DDBJ databases">
        <authorList>
            <person name="Gupta K D."/>
        </authorList>
    </citation>
    <scope>NUCLEOTIDE SEQUENCE [LARGE SCALE GENOMIC DNA]</scope>
</reference>
<evidence type="ECO:0000313" key="2">
    <source>
        <dbReference type="Proteomes" id="UP000467700"/>
    </source>
</evidence>